<evidence type="ECO:0000259" key="1">
    <source>
        <dbReference type="SMART" id="SM00062"/>
    </source>
</evidence>
<dbReference type="KEGG" id="oxy:HCG48_21060"/>
<dbReference type="Gene3D" id="3.40.190.10">
    <property type="entry name" value="Periplasmic binding protein-like II"/>
    <property type="match status" value="2"/>
</dbReference>
<gene>
    <name evidence="2" type="ORF">HCG48_21060</name>
</gene>
<dbReference type="Pfam" id="PF12974">
    <property type="entry name" value="Phosphonate-bd"/>
    <property type="match status" value="1"/>
</dbReference>
<proteinExistence type="predicted"/>
<name>A0A6H1U1M7_9CYAN</name>
<evidence type="ECO:0000313" key="2">
    <source>
        <dbReference type="EMBL" id="QIZ72778.1"/>
    </source>
</evidence>
<reference evidence="2 3" key="1">
    <citation type="submission" date="2020-04" db="EMBL/GenBank/DDBJ databases">
        <authorList>
            <person name="Basu S."/>
            <person name="Maruthanayagam V."/>
            <person name="Chakraborty S."/>
            <person name="Pramanik A."/>
            <person name="Mukherjee J."/>
            <person name="Brink B."/>
        </authorList>
    </citation>
    <scope>NUCLEOTIDE SEQUENCE [LARGE SCALE GENOMIC DNA]</scope>
    <source>
        <strain evidence="2 3">AP17</strain>
    </source>
</reference>
<feature type="domain" description="Solute-binding protein family 3/N-terminal" evidence="1">
    <location>
        <begin position="38"/>
        <end position="271"/>
    </location>
</feature>
<organism evidence="2 3">
    <name type="scientific">Oxynema aestuarii AP17</name>
    <dbReference type="NCBI Taxonomy" id="2064643"/>
    <lineage>
        <taxon>Bacteria</taxon>
        <taxon>Bacillati</taxon>
        <taxon>Cyanobacteriota</taxon>
        <taxon>Cyanophyceae</taxon>
        <taxon>Oscillatoriophycideae</taxon>
        <taxon>Oscillatoriales</taxon>
        <taxon>Oscillatoriaceae</taxon>
        <taxon>Oxynema</taxon>
        <taxon>Oxynema aestuarii</taxon>
    </lineage>
</organism>
<dbReference type="CDD" id="cd01071">
    <property type="entry name" value="PBP2_PhnD_like"/>
    <property type="match status" value="1"/>
</dbReference>
<dbReference type="SMART" id="SM00062">
    <property type="entry name" value="PBPb"/>
    <property type="match status" value="1"/>
</dbReference>
<dbReference type="AlphaFoldDB" id="A0A6H1U1M7"/>
<accession>A0A6H1U1M7</accession>
<dbReference type="Proteomes" id="UP000500857">
    <property type="component" value="Chromosome"/>
</dbReference>
<keyword evidence="3" id="KW-1185">Reference proteome</keyword>
<dbReference type="PROSITE" id="PS51257">
    <property type="entry name" value="PROKAR_LIPOPROTEIN"/>
    <property type="match status" value="1"/>
</dbReference>
<dbReference type="PANTHER" id="PTHR35841">
    <property type="entry name" value="PHOSPHONATES-BINDING PERIPLASMIC PROTEIN"/>
    <property type="match status" value="1"/>
</dbReference>
<evidence type="ECO:0000313" key="3">
    <source>
        <dbReference type="Proteomes" id="UP000500857"/>
    </source>
</evidence>
<sequence>MKRRQFLWSSLLFVAGCTTATRQPERNRSQTAANCPDPLRLAITDIKGLEQLQAEFGAFKSALADVLGRNVEFFSVENYVAASPALLSGRVDLVLAGPSEYVLLHARAQAIPLIALTRPDYYSVISVRADSGIKSLKQLKGKTIAMRTAGSTAGHLGSTKLLVDVGLNPQSDFRTVMTGDRGLEALQNGEVDAWADSNIRRTQFLREAGLSESAVPIVARGTDLPSDVFAANSQLDPACLEEVRSLMLAAQDQLLKGILASAANEKYASSEMVAAKDSDYDPIREAYRAIGQDDYL</sequence>
<dbReference type="SUPFAM" id="SSF53850">
    <property type="entry name" value="Periplasmic binding protein-like II"/>
    <property type="match status" value="1"/>
</dbReference>
<dbReference type="InterPro" id="IPR001638">
    <property type="entry name" value="Solute-binding_3/MltF_N"/>
</dbReference>
<dbReference type="RefSeq" id="WP_168570925.1">
    <property type="nucleotide sequence ID" value="NZ_CP051167.1"/>
</dbReference>
<dbReference type="EMBL" id="CP051167">
    <property type="protein sequence ID" value="QIZ72778.1"/>
    <property type="molecule type" value="Genomic_DNA"/>
</dbReference>
<dbReference type="PANTHER" id="PTHR35841:SF1">
    <property type="entry name" value="PHOSPHONATES-BINDING PERIPLASMIC PROTEIN"/>
    <property type="match status" value="1"/>
</dbReference>
<protein>
    <submittedName>
        <fullName evidence="2">Phosphate/phosphite/phosphonate ABC transporter substrate-binding protein</fullName>
    </submittedName>
</protein>